<dbReference type="PROSITE" id="PS51354">
    <property type="entry name" value="GLUTAREDOXIN_2"/>
    <property type="match status" value="1"/>
</dbReference>
<dbReference type="AlphaFoldDB" id="C1DXR0"/>
<evidence type="ECO:0000313" key="3">
    <source>
        <dbReference type="Proteomes" id="UP000001369"/>
    </source>
</evidence>
<dbReference type="STRING" id="204536.SULAZ_0175"/>
<dbReference type="Proteomes" id="UP000001369">
    <property type="component" value="Chromosome"/>
</dbReference>
<dbReference type="KEGG" id="saf:SULAZ_0175"/>
<name>C1DXR0_SULAA</name>
<dbReference type="Pfam" id="PF13192">
    <property type="entry name" value="Thioredoxin_3"/>
    <property type="match status" value="1"/>
</dbReference>
<keyword evidence="3" id="KW-1185">Reference proteome</keyword>
<dbReference type="RefSeq" id="WP_012674476.1">
    <property type="nucleotide sequence ID" value="NC_012438.1"/>
</dbReference>
<feature type="domain" description="Thioredoxin-like fold" evidence="1">
    <location>
        <begin position="109"/>
        <end position="181"/>
    </location>
</feature>
<accession>C1DXR0</accession>
<dbReference type="CDD" id="cd02973">
    <property type="entry name" value="TRX_GRX_like"/>
    <property type="match status" value="1"/>
</dbReference>
<evidence type="ECO:0000313" key="2">
    <source>
        <dbReference type="EMBL" id="ACN99158.1"/>
    </source>
</evidence>
<protein>
    <recommendedName>
        <fullName evidence="1">Thioredoxin-like fold domain-containing protein</fullName>
    </recommendedName>
</protein>
<gene>
    <name evidence="2" type="ordered locus">SULAZ_0175</name>
</gene>
<proteinExistence type="predicted"/>
<dbReference type="SUPFAM" id="SSF52833">
    <property type="entry name" value="Thioredoxin-like"/>
    <property type="match status" value="1"/>
</dbReference>
<dbReference type="Gene3D" id="3.40.30.80">
    <property type="match status" value="1"/>
</dbReference>
<sequence>MLENLKKELSNLKEKVNIRYNTFEEDDFEKFLKEISQENSSIKLQKDTFLGEKPIFLIEKDKISIKFLGKVSGGEVKSFLDSIKIVANNEYHISSRILEFAQEIDKPVDIKVFTTNSCGWCHPAILKAVSFSVVNPNIKVSIIDCYSFPELAMKYNVSAVPKIVINDKVEFVGARDDNEFFGYIVKALGEV</sequence>
<reference evidence="2 3" key="1">
    <citation type="journal article" date="2009" name="J. Bacteriol.">
        <title>Complete and draft genome sequences of six members of the Aquificales.</title>
        <authorList>
            <person name="Reysenbach A.L."/>
            <person name="Hamamura N."/>
            <person name="Podar M."/>
            <person name="Griffiths E."/>
            <person name="Ferreira S."/>
            <person name="Hochstein R."/>
            <person name="Heidelberg J."/>
            <person name="Johnson J."/>
            <person name="Mead D."/>
            <person name="Pohorille A."/>
            <person name="Sarmiento M."/>
            <person name="Schweighofer K."/>
            <person name="Seshadri R."/>
            <person name="Voytek M.A."/>
        </authorList>
    </citation>
    <scope>NUCLEOTIDE SEQUENCE [LARGE SCALE GENOMIC DNA]</scope>
    <source>
        <strain evidence="3">Az-Fu1 / DSM 15241 / OCM 825</strain>
    </source>
</reference>
<dbReference type="EMBL" id="CP001229">
    <property type="protein sequence ID" value="ACN99158.1"/>
    <property type="molecule type" value="Genomic_DNA"/>
</dbReference>
<dbReference type="PANTHER" id="PTHR37170:SF1">
    <property type="entry name" value="GLUTAREDOXIN-LIKE PROTEIN"/>
    <property type="match status" value="1"/>
</dbReference>
<dbReference type="InterPro" id="IPR012336">
    <property type="entry name" value="Thioredoxin-like_fold"/>
</dbReference>
<dbReference type="HOGENOM" id="CLU_082677_0_0_0"/>
<dbReference type="InterPro" id="IPR036249">
    <property type="entry name" value="Thioredoxin-like_sf"/>
</dbReference>
<dbReference type="OrthoDB" id="9806179at2"/>
<dbReference type="eggNOG" id="COG3634">
    <property type="taxonomic scope" value="Bacteria"/>
</dbReference>
<organism evidence="2 3">
    <name type="scientific">Sulfurihydrogenibium azorense (strain DSM 15241 / OCM 825 / Az-Fu1)</name>
    <dbReference type="NCBI Taxonomy" id="204536"/>
    <lineage>
        <taxon>Bacteria</taxon>
        <taxon>Pseudomonadati</taxon>
        <taxon>Aquificota</taxon>
        <taxon>Aquificia</taxon>
        <taxon>Aquificales</taxon>
        <taxon>Hydrogenothermaceae</taxon>
        <taxon>Sulfurihydrogenibium</taxon>
    </lineage>
</organism>
<evidence type="ECO:0000259" key="1">
    <source>
        <dbReference type="Pfam" id="PF13192"/>
    </source>
</evidence>
<dbReference type="PANTHER" id="PTHR37170">
    <property type="entry name" value="GLUTAREDOXIN-RELATED"/>
    <property type="match status" value="1"/>
</dbReference>